<reference evidence="2 3" key="1">
    <citation type="journal article" date="2014" name="Mol. Ecol.">
        <title>Evolution of Synechococcus.</title>
        <authorList>
            <person name="Dvorak P."/>
            <person name="Casamatta D."/>
            <person name="Hasler P."/>
            <person name="Poulickova A."/>
            <person name="Ondrej V."/>
            <person name="Sanges R."/>
        </authorList>
    </citation>
    <scope>NUCLEOTIDE SEQUENCE [LARGE SCALE GENOMIC DNA]</scope>
    <source>
        <strain evidence="2 3">CAUP A 1101</strain>
    </source>
</reference>
<name>A0A098TNV4_9CYAN</name>
<dbReference type="InterPro" id="IPR029063">
    <property type="entry name" value="SAM-dependent_MTases_sf"/>
</dbReference>
<dbReference type="PANTHER" id="PTHR12558">
    <property type="entry name" value="CELL DIVISION CYCLE 16,23,27"/>
    <property type="match status" value="1"/>
</dbReference>
<protein>
    <submittedName>
        <fullName evidence="2">Uncharacterized protein</fullName>
    </submittedName>
</protein>
<dbReference type="Pfam" id="PF13578">
    <property type="entry name" value="Methyltransf_24"/>
    <property type="match status" value="1"/>
</dbReference>
<dbReference type="AlphaFoldDB" id="A0A098TNV4"/>
<dbReference type="Pfam" id="PF13432">
    <property type="entry name" value="TPR_16"/>
    <property type="match status" value="1"/>
</dbReference>
<dbReference type="OrthoDB" id="292252at2"/>
<dbReference type="Pfam" id="PF13414">
    <property type="entry name" value="TPR_11"/>
    <property type="match status" value="2"/>
</dbReference>
<dbReference type="Gene3D" id="3.40.50.150">
    <property type="entry name" value="Vaccinia Virus protein VP39"/>
    <property type="match status" value="1"/>
</dbReference>
<dbReference type="SUPFAM" id="SSF53335">
    <property type="entry name" value="S-adenosyl-L-methionine-dependent methyltransferases"/>
    <property type="match status" value="1"/>
</dbReference>
<dbReference type="InterPro" id="IPR019734">
    <property type="entry name" value="TPR_rpt"/>
</dbReference>
<dbReference type="RefSeq" id="WP_036533603.1">
    <property type="nucleotide sequence ID" value="NZ_JJML01000025.1"/>
</dbReference>
<dbReference type="PROSITE" id="PS50293">
    <property type="entry name" value="TPR_REGION"/>
    <property type="match status" value="2"/>
</dbReference>
<feature type="repeat" description="TPR" evidence="1">
    <location>
        <begin position="149"/>
        <end position="182"/>
    </location>
</feature>
<dbReference type="PROSITE" id="PS50005">
    <property type="entry name" value="TPR"/>
    <property type="match status" value="6"/>
</dbReference>
<evidence type="ECO:0000313" key="2">
    <source>
        <dbReference type="EMBL" id="KGF72513.1"/>
    </source>
</evidence>
<dbReference type="InterPro" id="IPR011990">
    <property type="entry name" value="TPR-like_helical_dom_sf"/>
</dbReference>
<organism evidence="2 3">
    <name type="scientific">Neosynechococcus sphagnicola sy1</name>
    <dbReference type="NCBI Taxonomy" id="1497020"/>
    <lineage>
        <taxon>Bacteria</taxon>
        <taxon>Bacillati</taxon>
        <taxon>Cyanobacteriota</taxon>
        <taxon>Cyanophyceae</taxon>
        <taxon>Neosynechococcales</taxon>
        <taxon>Neosynechococcaceae</taxon>
        <taxon>Neosynechococcus</taxon>
    </lineage>
</organism>
<dbReference type="SMART" id="SM00028">
    <property type="entry name" value="TPR"/>
    <property type="match status" value="9"/>
</dbReference>
<keyword evidence="1" id="KW-0802">TPR repeat</keyword>
<keyword evidence="3" id="KW-1185">Reference proteome</keyword>
<dbReference type="PANTHER" id="PTHR12558:SF13">
    <property type="entry name" value="CELL DIVISION CYCLE PROTEIN 27 HOMOLOG"/>
    <property type="match status" value="1"/>
</dbReference>
<dbReference type="SUPFAM" id="SSF48452">
    <property type="entry name" value="TPR-like"/>
    <property type="match status" value="2"/>
</dbReference>
<feature type="repeat" description="TPR" evidence="1">
    <location>
        <begin position="79"/>
        <end position="112"/>
    </location>
</feature>
<dbReference type="EMBL" id="JJML01000025">
    <property type="protein sequence ID" value="KGF72513.1"/>
    <property type="molecule type" value="Genomic_DNA"/>
</dbReference>
<accession>A0A098TNV4</accession>
<feature type="repeat" description="TPR" evidence="1">
    <location>
        <begin position="113"/>
        <end position="146"/>
    </location>
</feature>
<dbReference type="STRING" id="1497020.DO97_08175"/>
<dbReference type="Gene3D" id="1.25.40.10">
    <property type="entry name" value="Tetratricopeptide repeat domain"/>
    <property type="match status" value="3"/>
</dbReference>
<evidence type="ECO:0000313" key="3">
    <source>
        <dbReference type="Proteomes" id="UP000030170"/>
    </source>
</evidence>
<sequence length="510" mass="57774">MTSIADPEVTVQLLTEQAEQAIASGNIADAVAKCEQALAINAHHAPACKIMGVALHLAGQVDEAITWYIRALQYQPSLVEVYFNLGSLYTQQQQLTQAISYYETALKLKPDFAEAYGSLAQIFSKLQRQPEANRYWYQALTRQPNPAPIADYLRLGSALGEQGDLDLAVDCYHRVLQQVPDHEAAHAGLGETLVRQGLWESAIICYQQQLRLRPDSALAYFHLGDIYLQLEQFDAAITALQRSLELNPDLIWAYHHLGQVYLKRQQWETAITFCRSVLEKYPQAPWAYTHLGRALAAQGESAAAIACNQQASQLRGWPTCSSHNYQFSQDWFTHNIVVWEAHLSAFANLANLNFLEIGSFEGMSACWFLDRILTHPSSTITCIDLEFKEFFDLNIARTDQAHKVRKLSGKSQEWLPTLEKNFFHLAYIDGCHLAQSVYQDALISWGLLKLGGMMIFDDYEWVEDRNNPERNPKLGVDRFLGQFVGQYQILHKAYQLILKKNRLILSTSVA</sequence>
<evidence type="ECO:0000256" key="1">
    <source>
        <dbReference type="PROSITE-ProRule" id="PRU00339"/>
    </source>
</evidence>
<comment type="caution">
    <text evidence="2">The sequence shown here is derived from an EMBL/GenBank/DDBJ whole genome shotgun (WGS) entry which is preliminary data.</text>
</comment>
<feature type="repeat" description="TPR" evidence="1">
    <location>
        <begin position="251"/>
        <end position="284"/>
    </location>
</feature>
<dbReference type="Proteomes" id="UP000030170">
    <property type="component" value="Unassembled WGS sequence"/>
</dbReference>
<feature type="repeat" description="TPR" evidence="1">
    <location>
        <begin position="183"/>
        <end position="216"/>
    </location>
</feature>
<proteinExistence type="predicted"/>
<feature type="repeat" description="TPR" evidence="1">
    <location>
        <begin position="217"/>
        <end position="250"/>
    </location>
</feature>
<gene>
    <name evidence="2" type="ORF">DO97_08175</name>
</gene>